<name>A0A372ITD4_9BACT</name>
<reference evidence="2 3" key="1">
    <citation type="submission" date="2018-08" db="EMBL/GenBank/DDBJ databases">
        <title>Acidipila sp. 4G-K13, an acidobacterium isolated from forest soil.</title>
        <authorList>
            <person name="Gao Z.-H."/>
            <person name="Qiu L.-H."/>
        </authorList>
    </citation>
    <scope>NUCLEOTIDE SEQUENCE [LARGE SCALE GENOMIC DNA]</scope>
    <source>
        <strain evidence="2 3">4G-K13</strain>
    </source>
</reference>
<dbReference type="InterPro" id="IPR008538">
    <property type="entry name" value="Uma2"/>
</dbReference>
<organism evidence="2 3">
    <name type="scientific">Paracidobacterium acidisoli</name>
    <dbReference type="NCBI Taxonomy" id="2303751"/>
    <lineage>
        <taxon>Bacteria</taxon>
        <taxon>Pseudomonadati</taxon>
        <taxon>Acidobacteriota</taxon>
        <taxon>Terriglobia</taxon>
        <taxon>Terriglobales</taxon>
        <taxon>Acidobacteriaceae</taxon>
        <taxon>Paracidobacterium</taxon>
    </lineage>
</organism>
<dbReference type="Pfam" id="PF05685">
    <property type="entry name" value="Uma2"/>
    <property type="match status" value="1"/>
</dbReference>
<dbReference type="Gene3D" id="3.90.1570.10">
    <property type="entry name" value="tt1808, chain A"/>
    <property type="match status" value="1"/>
</dbReference>
<dbReference type="PANTHER" id="PTHR34107:SF1">
    <property type="entry name" value="SLL0198 PROTEIN"/>
    <property type="match status" value="1"/>
</dbReference>
<dbReference type="GO" id="GO:0004519">
    <property type="term" value="F:endonuclease activity"/>
    <property type="evidence" value="ECO:0007669"/>
    <property type="project" value="UniProtKB-KW"/>
</dbReference>
<keyword evidence="3" id="KW-1185">Reference proteome</keyword>
<dbReference type="EMBL" id="QVQT01000001">
    <property type="protein sequence ID" value="RFU18051.1"/>
    <property type="molecule type" value="Genomic_DNA"/>
</dbReference>
<gene>
    <name evidence="2" type="ORF">D0Y96_00225</name>
</gene>
<accession>A0A372ITD4</accession>
<proteinExistence type="predicted"/>
<keyword evidence="2" id="KW-0540">Nuclease</keyword>
<dbReference type="CDD" id="cd06260">
    <property type="entry name" value="DUF820-like"/>
    <property type="match status" value="1"/>
</dbReference>
<evidence type="ECO:0000313" key="2">
    <source>
        <dbReference type="EMBL" id="RFU18051.1"/>
    </source>
</evidence>
<dbReference type="AlphaFoldDB" id="A0A372ITD4"/>
<keyword evidence="2" id="KW-0378">Hydrolase</keyword>
<evidence type="ECO:0000259" key="1">
    <source>
        <dbReference type="Pfam" id="PF05685"/>
    </source>
</evidence>
<dbReference type="OrthoDB" id="119052at2"/>
<keyword evidence="2" id="KW-0255">Endonuclease</keyword>
<evidence type="ECO:0000313" key="3">
    <source>
        <dbReference type="Proteomes" id="UP000264702"/>
    </source>
</evidence>
<dbReference type="SUPFAM" id="SSF52980">
    <property type="entry name" value="Restriction endonuclease-like"/>
    <property type="match status" value="1"/>
</dbReference>
<dbReference type="RefSeq" id="WP_117297084.1">
    <property type="nucleotide sequence ID" value="NZ_QVQT02000001.1"/>
</dbReference>
<comment type="caution">
    <text evidence="2">The sequence shown here is derived from an EMBL/GenBank/DDBJ whole genome shotgun (WGS) entry which is preliminary data.</text>
</comment>
<dbReference type="PANTHER" id="PTHR34107">
    <property type="entry name" value="SLL0198 PROTEIN-RELATED"/>
    <property type="match status" value="1"/>
</dbReference>
<protein>
    <submittedName>
        <fullName evidence="2">Uma2 family endonuclease</fullName>
    </submittedName>
</protein>
<dbReference type="InterPro" id="IPR011335">
    <property type="entry name" value="Restrct_endonuc-II-like"/>
</dbReference>
<sequence length="171" mass="19949">MGTTLISLDYYLHETWSPDREFVDGEVVEWSWAERNYVTWQVAFMVWLSKWRQSANIRVFPALRMRTRSARFRIPDVMATDRDAPEEQIITHAPLLCVEILSPEDRIGRMEDKIEEYFQMGVRAVWVIDPRTQTGYQCEGPHFQEWKAAAILTIPGTPVQIEMSALIADLD</sequence>
<feature type="domain" description="Putative restriction endonuclease" evidence="1">
    <location>
        <begin position="18"/>
        <end position="134"/>
    </location>
</feature>
<dbReference type="InterPro" id="IPR012296">
    <property type="entry name" value="Nuclease_put_TT1808"/>
</dbReference>
<dbReference type="Proteomes" id="UP000264702">
    <property type="component" value="Unassembled WGS sequence"/>
</dbReference>